<evidence type="ECO:0000256" key="5">
    <source>
        <dbReference type="ARBA" id="ARBA00023004"/>
    </source>
</evidence>
<dbReference type="AlphaFoldDB" id="A0A5E7P2L9"/>
<evidence type="ECO:0000256" key="1">
    <source>
        <dbReference type="ARBA" id="ARBA00001966"/>
    </source>
</evidence>
<dbReference type="Proteomes" id="UP000375525">
    <property type="component" value="Unassembled WGS sequence"/>
</dbReference>
<evidence type="ECO:0000256" key="2">
    <source>
        <dbReference type="ARBA" id="ARBA00022485"/>
    </source>
</evidence>
<organism evidence="7 8">
    <name type="scientific">Pseudomonas fluorescens</name>
    <dbReference type="NCBI Taxonomy" id="294"/>
    <lineage>
        <taxon>Bacteria</taxon>
        <taxon>Pseudomonadati</taxon>
        <taxon>Pseudomonadota</taxon>
        <taxon>Gammaproteobacteria</taxon>
        <taxon>Pseudomonadales</taxon>
        <taxon>Pseudomonadaceae</taxon>
        <taxon>Pseudomonas</taxon>
    </lineage>
</organism>
<dbReference type="InterPro" id="IPR013785">
    <property type="entry name" value="Aldolase_TIM"/>
</dbReference>
<keyword evidence="5" id="KW-0408">Iron</keyword>
<dbReference type="InterPro" id="IPR058240">
    <property type="entry name" value="rSAM_sf"/>
</dbReference>
<dbReference type="InterPro" id="IPR034457">
    <property type="entry name" value="Organic_radical-activating"/>
</dbReference>
<dbReference type="EMBL" id="CABVIH010000029">
    <property type="protein sequence ID" value="VVP43591.1"/>
    <property type="molecule type" value="Genomic_DNA"/>
</dbReference>
<dbReference type="RefSeq" id="WP_150781867.1">
    <property type="nucleotide sequence ID" value="NZ_CABVIH010000029.1"/>
</dbReference>
<dbReference type="SUPFAM" id="SSF102114">
    <property type="entry name" value="Radical SAM enzymes"/>
    <property type="match status" value="1"/>
</dbReference>
<gene>
    <name evidence="7" type="ORF">PS880_04975</name>
</gene>
<dbReference type="PANTHER" id="PTHR30352:SF2">
    <property type="entry name" value="ANAEROBIC RIBONUCLEOSIDE-TRIPHOSPHATE REDUCTASE-ACTIVATING PROTEIN"/>
    <property type="match status" value="1"/>
</dbReference>
<evidence type="ECO:0000256" key="6">
    <source>
        <dbReference type="ARBA" id="ARBA00023014"/>
    </source>
</evidence>
<evidence type="ECO:0000256" key="4">
    <source>
        <dbReference type="ARBA" id="ARBA00022723"/>
    </source>
</evidence>
<dbReference type="InterPro" id="IPR007197">
    <property type="entry name" value="rSAM"/>
</dbReference>
<dbReference type="GO" id="GO:0046872">
    <property type="term" value="F:metal ion binding"/>
    <property type="evidence" value="ECO:0007669"/>
    <property type="project" value="UniProtKB-KW"/>
</dbReference>
<dbReference type="CDD" id="cd01335">
    <property type="entry name" value="Radical_SAM"/>
    <property type="match status" value="1"/>
</dbReference>
<evidence type="ECO:0000313" key="7">
    <source>
        <dbReference type="EMBL" id="VVP43591.1"/>
    </source>
</evidence>
<dbReference type="OrthoDB" id="9782387at2"/>
<dbReference type="Gene3D" id="3.20.20.70">
    <property type="entry name" value="Aldolase class I"/>
    <property type="match status" value="1"/>
</dbReference>
<dbReference type="SFLD" id="SFLDS00029">
    <property type="entry name" value="Radical_SAM"/>
    <property type="match status" value="1"/>
</dbReference>
<keyword evidence="4" id="KW-0479">Metal-binding</keyword>
<keyword evidence="2" id="KW-0004">4Fe-4S</keyword>
<dbReference type="GO" id="GO:0051539">
    <property type="term" value="F:4 iron, 4 sulfur cluster binding"/>
    <property type="evidence" value="ECO:0007669"/>
    <property type="project" value="UniProtKB-KW"/>
</dbReference>
<keyword evidence="6" id="KW-0411">Iron-sulfur</keyword>
<dbReference type="GO" id="GO:0004748">
    <property type="term" value="F:ribonucleoside-diphosphate reductase activity, thioredoxin disulfide as acceptor"/>
    <property type="evidence" value="ECO:0007669"/>
    <property type="project" value="TreeGrafter"/>
</dbReference>
<evidence type="ECO:0000256" key="3">
    <source>
        <dbReference type="ARBA" id="ARBA00022691"/>
    </source>
</evidence>
<name>A0A5E7P2L9_PSEFL</name>
<dbReference type="Pfam" id="PF13353">
    <property type="entry name" value="Fer4_12"/>
    <property type="match status" value="1"/>
</dbReference>
<comment type="cofactor">
    <cofactor evidence="1">
        <name>[4Fe-4S] cluster</name>
        <dbReference type="ChEBI" id="CHEBI:49883"/>
    </cofactor>
</comment>
<evidence type="ECO:0000313" key="8">
    <source>
        <dbReference type="Proteomes" id="UP000375525"/>
    </source>
</evidence>
<sequence>MNISLSRVHFPVTTLGPGRRLGIWFQGCSIRCDGCISADTWGPGKRPRALAQLLDDIQPWLTEAEGITLSGGEPFDQPDALLALLGALRQRTRVDILVYSGHPLETLQPLLQRAEGLLDALICDPFEQQQAQTRVLRGSDNQRLIFYTELGRQRLGAYERPLQADDRALDLMFDDDGSIWMAGIPRRDDMLRLRDLLHEQGHQLQISAHTSRRR</sequence>
<accession>A0A5E7P2L9</accession>
<dbReference type="PANTHER" id="PTHR30352">
    <property type="entry name" value="PYRUVATE FORMATE-LYASE-ACTIVATING ENZYME"/>
    <property type="match status" value="1"/>
</dbReference>
<keyword evidence="3" id="KW-0949">S-adenosyl-L-methionine</keyword>
<evidence type="ECO:0008006" key="9">
    <source>
        <dbReference type="Google" id="ProtNLM"/>
    </source>
</evidence>
<reference evidence="7 8" key="1">
    <citation type="submission" date="2019-09" db="EMBL/GenBank/DDBJ databases">
        <authorList>
            <person name="Chandra G."/>
            <person name="Truman W A."/>
        </authorList>
    </citation>
    <scope>NUCLEOTIDE SEQUENCE [LARGE SCALE GENOMIC DNA]</scope>
    <source>
        <strain evidence="7">PS880</strain>
    </source>
</reference>
<proteinExistence type="predicted"/>
<protein>
    <recommendedName>
        <fullName evidence="9">Radical SAM protein</fullName>
    </recommendedName>
</protein>